<dbReference type="AlphaFoldDB" id="A0A1F6E1R0"/>
<comment type="cofactor">
    <cofactor evidence="1">
        <name>FMN</name>
        <dbReference type="ChEBI" id="CHEBI:58210"/>
    </cofactor>
</comment>
<dbReference type="SUPFAM" id="SSF51395">
    <property type="entry name" value="FMN-linked oxidoreductases"/>
    <property type="match status" value="1"/>
</dbReference>
<comment type="caution">
    <text evidence="8">The sequence shown here is derived from an EMBL/GenBank/DDBJ whole genome shotgun (WGS) entry which is preliminary data.</text>
</comment>
<reference evidence="8 9" key="1">
    <citation type="journal article" date="2016" name="Nat. Commun.">
        <title>Thousands of microbial genomes shed light on interconnected biogeochemical processes in an aquifer system.</title>
        <authorList>
            <person name="Anantharaman K."/>
            <person name="Brown C.T."/>
            <person name="Hug L.A."/>
            <person name="Sharon I."/>
            <person name="Castelle C.J."/>
            <person name="Probst A.J."/>
            <person name="Thomas B.C."/>
            <person name="Singh A."/>
            <person name="Wilkins M.J."/>
            <person name="Karaoz U."/>
            <person name="Brodie E.L."/>
            <person name="Williams K.H."/>
            <person name="Hubbard S.S."/>
            <person name="Banfield J.F."/>
        </authorList>
    </citation>
    <scope>NUCLEOTIDE SEQUENCE [LARGE SCALE GENOMIC DNA]</scope>
</reference>
<accession>A0A1F6E1R0</accession>
<evidence type="ECO:0000256" key="1">
    <source>
        <dbReference type="ARBA" id="ARBA00001917"/>
    </source>
</evidence>
<feature type="domain" description="Dihydroorotate dehydrogenase catalytic" evidence="7">
    <location>
        <begin position="116"/>
        <end position="351"/>
    </location>
</feature>
<organism evidence="8 9">
    <name type="scientific">Candidatus Kaiserbacteria bacterium RIFCSPHIGHO2_02_FULL_59_21</name>
    <dbReference type="NCBI Taxonomy" id="1798500"/>
    <lineage>
        <taxon>Bacteria</taxon>
        <taxon>Candidatus Kaiseribacteriota</taxon>
    </lineage>
</organism>
<comment type="pathway">
    <text evidence="2">Pyrimidine metabolism; UMP biosynthesis via de novo pathway.</text>
</comment>
<evidence type="ECO:0000313" key="8">
    <source>
        <dbReference type="EMBL" id="OGG67634.1"/>
    </source>
</evidence>
<dbReference type="GO" id="GO:0006221">
    <property type="term" value="P:pyrimidine nucleotide biosynthetic process"/>
    <property type="evidence" value="ECO:0007669"/>
    <property type="project" value="UniProtKB-KW"/>
</dbReference>
<dbReference type="GO" id="GO:0006207">
    <property type="term" value="P:'de novo' pyrimidine nucleobase biosynthetic process"/>
    <property type="evidence" value="ECO:0007669"/>
    <property type="project" value="TreeGrafter"/>
</dbReference>
<dbReference type="InterPro" id="IPR013785">
    <property type="entry name" value="Aldolase_TIM"/>
</dbReference>
<dbReference type="STRING" id="1798500.A3C21_00865"/>
<keyword evidence="4" id="KW-0288">FMN</keyword>
<keyword evidence="5" id="KW-0665">Pyrimidine biosynthesis</keyword>
<dbReference type="Proteomes" id="UP000178572">
    <property type="component" value="Unassembled WGS sequence"/>
</dbReference>
<dbReference type="Pfam" id="PF01180">
    <property type="entry name" value="DHO_dh"/>
    <property type="match status" value="1"/>
</dbReference>
<protein>
    <recommendedName>
        <fullName evidence="7">Dihydroorotate dehydrogenase catalytic domain-containing protein</fullName>
    </recommendedName>
</protein>
<dbReference type="Gene3D" id="3.20.20.70">
    <property type="entry name" value="Aldolase class I"/>
    <property type="match status" value="1"/>
</dbReference>
<dbReference type="GO" id="GO:0005737">
    <property type="term" value="C:cytoplasm"/>
    <property type="evidence" value="ECO:0007669"/>
    <property type="project" value="InterPro"/>
</dbReference>
<dbReference type="EMBL" id="MFLN01000002">
    <property type="protein sequence ID" value="OGG67634.1"/>
    <property type="molecule type" value="Genomic_DNA"/>
</dbReference>
<name>A0A1F6E1R0_9BACT</name>
<keyword evidence="6" id="KW-0560">Oxidoreductase</keyword>
<dbReference type="InterPro" id="IPR005720">
    <property type="entry name" value="Dihydroorotate_DH_cat"/>
</dbReference>
<keyword evidence="3" id="KW-0285">Flavoprotein</keyword>
<proteinExistence type="predicted"/>
<evidence type="ECO:0000256" key="5">
    <source>
        <dbReference type="ARBA" id="ARBA00022975"/>
    </source>
</evidence>
<gene>
    <name evidence="8" type="ORF">A3C21_00865</name>
</gene>
<dbReference type="GO" id="GO:0004152">
    <property type="term" value="F:dihydroorotate dehydrogenase activity"/>
    <property type="evidence" value="ECO:0007669"/>
    <property type="project" value="TreeGrafter"/>
</dbReference>
<evidence type="ECO:0000313" key="9">
    <source>
        <dbReference type="Proteomes" id="UP000178572"/>
    </source>
</evidence>
<evidence type="ECO:0000256" key="2">
    <source>
        <dbReference type="ARBA" id="ARBA00004725"/>
    </source>
</evidence>
<dbReference type="InterPro" id="IPR050074">
    <property type="entry name" value="DHO_dehydrogenase"/>
</dbReference>
<dbReference type="PANTHER" id="PTHR48109:SF1">
    <property type="entry name" value="DIHYDROOROTATE DEHYDROGENASE (FUMARATE)"/>
    <property type="match status" value="1"/>
</dbReference>
<evidence type="ECO:0000256" key="4">
    <source>
        <dbReference type="ARBA" id="ARBA00022643"/>
    </source>
</evidence>
<sequence>MLQTPFYDPSKTYYENWEEGPFGAFTDGVVLPVGEPRFDFLGMKLSYPLGIPAGPLLNAKFVKAALDKGFNVPIQKTVRSRVRESNQWPNILGADIEGDLTLEQAERPIVVRNEYKEPLSITNSFGNPSYEPEVWMKDLRECVAHAKPGQLVVCSFEGTKWEGFSPDDYVQDWVNGAQMIKDTGVKVVETNFSCPNEGATSLLCFDVPKVEFITSAIKNKIGDTKLVIKIAYFGQDELRGLVKEVGAVVDGFAAINTIPAPVVNPDGTQALPGAHRVKSGICGHAVKWAGLDMTRRLKALREEFGMKYAIVGSGGVTVPKDFKEYRDAGADVVMSATGSMWNPYLAKEIKEAYPDA</sequence>
<evidence type="ECO:0000256" key="3">
    <source>
        <dbReference type="ARBA" id="ARBA00022630"/>
    </source>
</evidence>
<dbReference type="PANTHER" id="PTHR48109">
    <property type="entry name" value="DIHYDROOROTATE DEHYDROGENASE (QUINONE), MITOCHONDRIAL-RELATED"/>
    <property type="match status" value="1"/>
</dbReference>
<evidence type="ECO:0000256" key="6">
    <source>
        <dbReference type="ARBA" id="ARBA00023002"/>
    </source>
</evidence>
<evidence type="ECO:0000259" key="7">
    <source>
        <dbReference type="Pfam" id="PF01180"/>
    </source>
</evidence>